<evidence type="ECO:0000313" key="13">
    <source>
        <dbReference type="Proteomes" id="UP000190027"/>
    </source>
</evidence>
<dbReference type="EMBL" id="FUYC01000003">
    <property type="protein sequence ID" value="SKA78819.1"/>
    <property type="molecule type" value="Genomic_DNA"/>
</dbReference>
<feature type="domain" description="EngB-type G" evidence="11">
    <location>
        <begin position="21"/>
        <end position="192"/>
    </location>
</feature>
<dbReference type="Gene3D" id="3.40.50.300">
    <property type="entry name" value="P-loop containing nucleotide triphosphate hydrolases"/>
    <property type="match status" value="1"/>
</dbReference>
<evidence type="ECO:0000259" key="11">
    <source>
        <dbReference type="PROSITE" id="PS51706"/>
    </source>
</evidence>
<comment type="function">
    <text evidence="10">Necessary for normal cell division and for the maintenance of normal septation.</text>
</comment>
<evidence type="ECO:0000256" key="1">
    <source>
        <dbReference type="ARBA" id="ARBA00001946"/>
    </source>
</evidence>
<accession>A0A1T4WNN7</accession>
<dbReference type="PROSITE" id="PS51706">
    <property type="entry name" value="G_ENGB"/>
    <property type="match status" value="1"/>
</dbReference>
<comment type="cofactor">
    <cofactor evidence="1">
        <name>Mg(2+)</name>
        <dbReference type="ChEBI" id="CHEBI:18420"/>
    </cofactor>
</comment>
<evidence type="ECO:0000256" key="3">
    <source>
        <dbReference type="ARBA" id="ARBA00022618"/>
    </source>
</evidence>
<evidence type="ECO:0000256" key="2">
    <source>
        <dbReference type="ARBA" id="ARBA00009638"/>
    </source>
</evidence>
<dbReference type="STRING" id="1121449.SAMN02745704_01205"/>
<keyword evidence="4" id="KW-0479">Metal-binding</keyword>
<dbReference type="NCBIfam" id="TIGR03598">
    <property type="entry name" value="GTPase_YsxC"/>
    <property type="match status" value="1"/>
</dbReference>
<dbReference type="RefSeq" id="WP_078716761.1">
    <property type="nucleotide sequence ID" value="NZ_FUYC01000003.1"/>
</dbReference>
<evidence type="ECO:0000256" key="6">
    <source>
        <dbReference type="ARBA" id="ARBA00022842"/>
    </source>
</evidence>
<sequence length="194" mass="21759">MNHSLELVKTIFEINQLEPMEAPQVALAGRSNVGKSSLVNCLAGRKALARISSTPGKTRSLNFYLVHPEQFYLVDLPGYGYARTSKTERAKWGRLIESYIRDSQHLCAVAVLLDGRLPPQKIDLELIAYLKAASIRLIPVLTKVDKCKQKDLAKRGNEWKELLGSNIPVHFSSKTGRGREKLWNRLVEAVIPNP</sequence>
<keyword evidence="3 10" id="KW-0132">Cell division</keyword>
<gene>
    <name evidence="10" type="primary">engB</name>
    <name evidence="12" type="ORF">SAMN02745704_01205</name>
</gene>
<dbReference type="GO" id="GO:0005829">
    <property type="term" value="C:cytosol"/>
    <property type="evidence" value="ECO:0007669"/>
    <property type="project" value="TreeGrafter"/>
</dbReference>
<reference evidence="12 13" key="1">
    <citation type="submission" date="2017-02" db="EMBL/GenBank/DDBJ databases">
        <authorList>
            <person name="Peterson S.W."/>
        </authorList>
    </citation>
    <scope>NUCLEOTIDE SEQUENCE [LARGE SCALE GENOMIC DNA]</scope>
    <source>
        <strain evidence="12 13">DSM 16080</strain>
    </source>
</reference>
<dbReference type="GO" id="GO:0046872">
    <property type="term" value="F:metal ion binding"/>
    <property type="evidence" value="ECO:0007669"/>
    <property type="project" value="UniProtKB-KW"/>
</dbReference>
<keyword evidence="7 10" id="KW-0342">GTP-binding</keyword>
<keyword evidence="9 10" id="KW-0131">Cell cycle</keyword>
<keyword evidence="8 10" id="KW-0717">Septation</keyword>
<dbReference type="Proteomes" id="UP000190027">
    <property type="component" value="Unassembled WGS sequence"/>
</dbReference>
<dbReference type="Pfam" id="PF01926">
    <property type="entry name" value="MMR_HSR1"/>
    <property type="match status" value="1"/>
</dbReference>
<dbReference type="CDD" id="cd01876">
    <property type="entry name" value="YihA_EngB"/>
    <property type="match status" value="1"/>
</dbReference>
<evidence type="ECO:0000313" key="12">
    <source>
        <dbReference type="EMBL" id="SKA78819.1"/>
    </source>
</evidence>
<dbReference type="InterPro" id="IPR019987">
    <property type="entry name" value="GTP-bd_ribosome_bio_YsxC"/>
</dbReference>
<evidence type="ECO:0000256" key="5">
    <source>
        <dbReference type="ARBA" id="ARBA00022741"/>
    </source>
</evidence>
<evidence type="ECO:0000256" key="4">
    <source>
        <dbReference type="ARBA" id="ARBA00022723"/>
    </source>
</evidence>
<evidence type="ECO:0000256" key="10">
    <source>
        <dbReference type="HAMAP-Rule" id="MF_00321"/>
    </source>
</evidence>
<keyword evidence="6" id="KW-0460">Magnesium</keyword>
<dbReference type="SUPFAM" id="SSF52540">
    <property type="entry name" value="P-loop containing nucleoside triphosphate hydrolases"/>
    <property type="match status" value="1"/>
</dbReference>
<evidence type="ECO:0000256" key="7">
    <source>
        <dbReference type="ARBA" id="ARBA00023134"/>
    </source>
</evidence>
<proteinExistence type="inferred from homology"/>
<dbReference type="HAMAP" id="MF_00321">
    <property type="entry name" value="GTPase_EngB"/>
    <property type="match status" value="1"/>
</dbReference>
<dbReference type="InterPro" id="IPR027417">
    <property type="entry name" value="P-loop_NTPase"/>
</dbReference>
<dbReference type="GO" id="GO:0000917">
    <property type="term" value="P:division septum assembly"/>
    <property type="evidence" value="ECO:0007669"/>
    <property type="project" value="UniProtKB-KW"/>
</dbReference>
<dbReference type="InterPro" id="IPR030393">
    <property type="entry name" value="G_ENGB_dom"/>
</dbReference>
<dbReference type="GO" id="GO:0005525">
    <property type="term" value="F:GTP binding"/>
    <property type="evidence" value="ECO:0007669"/>
    <property type="project" value="UniProtKB-UniRule"/>
</dbReference>
<dbReference type="PANTHER" id="PTHR11649:SF13">
    <property type="entry name" value="ENGB-TYPE G DOMAIN-CONTAINING PROTEIN"/>
    <property type="match status" value="1"/>
</dbReference>
<dbReference type="OrthoDB" id="9804921at2"/>
<comment type="similarity">
    <text evidence="2 10">Belongs to the TRAFAC class TrmE-Era-EngA-EngB-Septin-like GTPase superfamily. EngB GTPase family.</text>
</comment>
<evidence type="ECO:0000256" key="8">
    <source>
        <dbReference type="ARBA" id="ARBA00023210"/>
    </source>
</evidence>
<dbReference type="PANTHER" id="PTHR11649">
    <property type="entry name" value="MSS1/TRME-RELATED GTP-BINDING PROTEIN"/>
    <property type="match status" value="1"/>
</dbReference>
<name>A0A1T4WNN7_9BACT</name>
<dbReference type="InterPro" id="IPR006073">
    <property type="entry name" value="GTP-bd"/>
</dbReference>
<evidence type="ECO:0000256" key="9">
    <source>
        <dbReference type="ARBA" id="ARBA00023306"/>
    </source>
</evidence>
<protein>
    <recommendedName>
        <fullName evidence="10">Probable GTP-binding protein EngB</fullName>
    </recommendedName>
</protein>
<keyword evidence="13" id="KW-1185">Reference proteome</keyword>
<dbReference type="AlphaFoldDB" id="A0A1T4WNN7"/>
<organism evidence="12 13">
    <name type="scientific">Paucidesulfovibrio gracilis DSM 16080</name>
    <dbReference type="NCBI Taxonomy" id="1121449"/>
    <lineage>
        <taxon>Bacteria</taxon>
        <taxon>Pseudomonadati</taxon>
        <taxon>Thermodesulfobacteriota</taxon>
        <taxon>Desulfovibrionia</taxon>
        <taxon>Desulfovibrionales</taxon>
        <taxon>Desulfovibrionaceae</taxon>
        <taxon>Paucidesulfovibrio</taxon>
    </lineage>
</organism>
<keyword evidence="5 10" id="KW-0547">Nucleotide-binding</keyword>